<dbReference type="InterPro" id="IPR051550">
    <property type="entry name" value="SCF-Subunits/Alg-Epimerases"/>
</dbReference>
<proteinExistence type="predicted"/>
<dbReference type="InterPro" id="IPR012334">
    <property type="entry name" value="Pectin_lyas_fold"/>
</dbReference>
<feature type="domain" description="Fibronectin type-III" evidence="5">
    <location>
        <begin position="602"/>
        <end position="695"/>
    </location>
</feature>
<keyword evidence="3" id="KW-0833">Ubl conjugation pathway</keyword>
<gene>
    <name evidence="6" type="ORF">OCV57_04540</name>
</gene>
<dbReference type="SMART" id="SM00060">
    <property type="entry name" value="FN3"/>
    <property type="match status" value="1"/>
</dbReference>
<dbReference type="PANTHER" id="PTHR22990">
    <property type="entry name" value="F-BOX ONLY PROTEIN"/>
    <property type="match status" value="1"/>
</dbReference>
<dbReference type="Pfam" id="PF13229">
    <property type="entry name" value="Beta_helix"/>
    <property type="match status" value="1"/>
</dbReference>
<evidence type="ECO:0000256" key="4">
    <source>
        <dbReference type="SAM" id="SignalP"/>
    </source>
</evidence>
<dbReference type="AlphaFoldDB" id="A0AAE3LH13"/>
<feature type="signal peptide" evidence="4">
    <location>
        <begin position="1"/>
        <end position="28"/>
    </location>
</feature>
<dbReference type="PANTHER" id="PTHR22990:SF15">
    <property type="entry name" value="F-BOX ONLY PROTEIN 10"/>
    <property type="match status" value="1"/>
</dbReference>
<organism evidence="6 7">
    <name type="scientific">Hominimerdicola aceti</name>
    <dbReference type="NCBI Taxonomy" id="2981726"/>
    <lineage>
        <taxon>Bacteria</taxon>
        <taxon>Bacillati</taxon>
        <taxon>Bacillota</taxon>
        <taxon>Clostridia</taxon>
        <taxon>Eubacteriales</taxon>
        <taxon>Oscillospiraceae</taxon>
        <taxon>Hominimerdicola</taxon>
    </lineage>
</organism>
<keyword evidence="7" id="KW-1185">Reference proteome</keyword>
<protein>
    <submittedName>
        <fullName evidence="6">Right-handed parallel beta-helix repeat-containing protein</fullName>
    </submittedName>
</protein>
<dbReference type="SUPFAM" id="SSF51126">
    <property type="entry name" value="Pectin lyase-like"/>
    <property type="match status" value="2"/>
</dbReference>
<name>A0AAE3LH13_9FIRM</name>
<dbReference type="PROSITE" id="PS50853">
    <property type="entry name" value="FN3"/>
    <property type="match status" value="1"/>
</dbReference>
<dbReference type="RefSeq" id="WP_267300594.1">
    <property type="nucleotide sequence ID" value="NZ_JAOQJZ010000003.1"/>
</dbReference>
<dbReference type="InterPro" id="IPR003961">
    <property type="entry name" value="FN3_dom"/>
</dbReference>
<evidence type="ECO:0000256" key="2">
    <source>
        <dbReference type="ARBA" id="ARBA00022737"/>
    </source>
</evidence>
<evidence type="ECO:0000256" key="3">
    <source>
        <dbReference type="ARBA" id="ARBA00022786"/>
    </source>
</evidence>
<feature type="chain" id="PRO_5042031428" evidence="4">
    <location>
        <begin position="29"/>
        <end position="857"/>
    </location>
</feature>
<evidence type="ECO:0000256" key="1">
    <source>
        <dbReference type="ARBA" id="ARBA00004906"/>
    </source>
</evidence>
<dbReference type="InterPro" id="IPR036116">
    <property type="entry name" value="FN3_sf"/>
</dbReference>
<evidence type="ECO:0000259" key="5">
    <source>
        <dbReference type="PROSITE" id="PS50853"/>
    </source>
</evidence>
<keyword evidence="4" id="KW-0732">Signal</keyword>
<sequence length="857" mass="93646">MTKITRTFIAFATACLLAIMLMTVRCFAYDYSTITGTKASGAEISGYSGALEVNVVDFGADKKGKKDSSKAIQKALDYAIDNGSNSVQIKVVVPKGKYRIDKLLEIYSNTWLYLEDGATIVRNFDKGCMIKNAQANGAGGYGSERNIVIEGGCWDGNPSPTSRPFSNMRFGHMKNLWIKNVEIKNNYNGHHVEIGGVKGITIEDCDFHGYTGTFQKEAIQLDTISNSDVFPAYEPFDDTPCDNAVIKNNKFHDLIRGLGSHSACLGVYYTNTLISGNSFYNMSGTAIVLINHKKCIIENNTMKNVGCAIDFKYMTDYENANFHVPNSGYAGIKDRLDDNANTIIRNNDITVVGTYYYPQPYAIQIFGKELEKSNSHPDYNYTVKGVKIVDNTIKTVGSAVRLTDVSGIFIGSNDISYDYDRYNYSMDLIWLSESSQVTVTKNKLTGTKQNSVYISGGSGNEVSSNTIKKPGVSGVYISGGSDKNTISGNTITSAGSNGIKITKEAKADVRKNTVKKSKNHGLIFTGGSGKASDNILEENGLSGFMADNSASVEFFNNTCNKNKGYGIKANKKSQVKISGNSFADNSKGDVYVTGGAAVLLNAPDNVKSQDICSDKLTLTWDEVSQADGYYVYRKTDAEDAEFEQIATVTDGTSFTDYGLVPKTRYVYKVKAFLDTVDSVQEGSDSADMSIKTKLTVVGCTTNMRGSMSYTGKERTQIFDVFVGGETLIPDVDYRTVYSDNVNIGTAKVTVIGIGQYCDSADFQFDITLKSDNVMVIKPQELNSKSIVTGKPTMKAQGYEVAEAVKDKLDHTSHSEPAIVVNYNSPSQVIAKARADMLDLRVRSYRELTGETIYGAWL</sequence>
<dbReference type="InterPro" id="IPR013783">
    <property type="entry name" value="Ig-like_fold"/>
</dbReference>
<dbReference type="EMBL" id="JAOQJZ010000003">
    <property type="protein sequence ID" value="MCU6705194.1"/>
    <property type="molecule type" value="Genomic_DNA"/>
</dbReference>
<dbReference type="Pfam" id="PF00041">
    <property type="entry name" value="fn3"/>
    <property type="match status" value="1"/>
</dbReference>
<dbReference type="Gene3D" id="2.60.40.10">
    <property type="entry name" value="Immunoglobulins"/>
    <property type="match status" value="1"/>
</dbReference>
<keyword evidence="2" id="KW-0677">Repeat</keyword>
<dbReference type="InterPro" id="IPR024535">
    <property type="entry name" value="RHGA/B-epi-like_pectate_lyase"/>
</dbReference>
<dbReference type="Gene3D" id="2.160.20.10">
    <property type="entry name" value="Single-stranded right-handed beta-helix, Pectin lyase-like"/>
    <property type="match status" value="3"/>
</dbReference>
<dbReference type="InterPro" id="IPR022441">
    <property type="entry name" value="Para_beta_helix_rpt-2"/>
</dbReference>
<dbReference type="Proteomes" id="UP001208131">
    <property type="component" value="Unassembled WGS sequence"/>
</dbReference>
<dbReference type="InterPro" id="IPR006626">
    <property type="entry name" value="PbH1"/>
</dbReference>
<comment type="pathway">
    <text evidence="1">Protein modification; protein ubiquitination.</text>
</comment>
<accession>A0AAE3LH13</accession>
<dbReference type="CDD" id="cd00063">
    <property type="entry name" value="FN3"/>
    <property type="match status" value="1"/>
</dbReference>
<dbReference type="Pfam" id="PF12708">
    <property type="entry name" value="Pect-lyase_RHGA_epim"/>
    <property type="match status" value="1"/>
</dbReference>
<dbReference type="SUPFAM" id="SSF49265">
    <property type="entry name" value="Fibronectin type III"/>
    <property type="match status" value="1"/>
</dbReference>
<comment type="caution">
    <text evidence="6">The sequence shown here is derived from an EMBL/GenBank/DDBJ whole genome shotgun (WGS) entry which is preliminary data.</text>
</comment>
<reference evidence="6 7" key="1">
    <citation type="journal article" date="2021" name="ISME Commun">
        <title>Automated analysis of genomic sequences facilitates high-throughput and comprehensive description of bacteria.</title>
        <authorList>
            <person name="Hitch T.C.A."/>
        </authorList>
    </citation>
    <scope>NUCLEOTIDE SEQUENCE [LARGE SCALE GENOMIC DNA]</scope>
    <source>
        <strain evidence="6 7">Sanger_31</strain>
    </source>
</reference>
<evidence type="ECO:0000313" key="7">
    <source>
        <dbReference type="Proteomes" id="UP001208131"/>
    </source>
</evidence>
<dbReference type="SMART" id="SM00710">
    <property type="entry name" value="PbH1"/>
    <property type="match status" value="13"/>
</dbReference>
<dbReference type="InterPro" id="IPR011050">
    <property type="entry name" value="Pectin_lyase_fold/virulence"/>
</dbReference>
<dbReference type="InterPro" id="IPR039448">
    <property type="entry name" value="Beta_helix"/>
</dbReference>
<evidence type="ECO:0000313" key="6">
    <source>
        <dbReference type="EMBL" id="MCU6705194.1"/>
    </source>
</evidence>
<dbReference type="NCBIfam" id="TIGR03804">
    <property type="entry name" value="para_beta_helix"/>
    <property type="match status" value="1"/>
</dbReference>